<evidence type="ECO:0000313" key="9">
    <source>
        <dbReference type="Proteomes" id="UP001211907"/>
    </source>
</evidence>
<reference evidence="8" key="1">
    <citation type="submission" date="2020-05" db="EMBL/GenBank/DDBJ databases">
        <title>Phylogenomic resolution of chytrid fungi.</title>
        <authorList>
            <person name="Stajich J.E."/>
            <person name="Amses K."/>
            <person name="Simmons R."/>
            <person name="Seto K."/>
            <person name="Myers J."/>
            <person name="Bonds A."/>
            <person name="Quandt C.A."/>
            <person name="Barry K."/>
            <person name="Liu P."/>
            <person name="Grigoriev I."/>
            <person name="Longcore J.E."/>
            <person name="James T.Y."/>
        </authorList>
    </citation>
    <scope>NUCLEOTIDE SEQUENCE</scope>
    <source>
        <strain evidence="8">JEL0513</strain>
    </source>
</reference>
<dbReference type="Proteomes" id="UP001211907">
    <property type="component" value="Unassembled WGS sequence"/>
</dbReference>
<protein>
    <recommendedName>
        <fullName evidence="6">Succinate dehydrogenase assembly factor 3</fullName>
        <shortName evidence="6">SDH assembly factor 3</shortName>
        <shortName evidence="6">SDHAF3</shortName>
    </recommendedName>
</protein>
<feature type="region of interest" description="Disordered" evidence="7">
    <location>
        <begin position="96"/>
        <end position="118"/>
    </location>
</feature>
<dbReference type="GO" id="GO:0005759">
    <property type="term" value="C:mitochondrial matrix"/>
    <property type="evidence" value="ECO:0007669"/>
    <property type="project" value="UniProtKB-SubCell"/>
</dbReference>
<evidence type="ECO:0000256" key="2">
    <source>
        <dbReference type="ARBA" id="ARBA00006020"/>
    </source>
</evidence>
<evidence type="ECO:0000313" key="8">
    <source>
        <dbReference type="EMBL" id="KAJ3142026.1"/>
    </source>
</evidence>
<evidence type="ECO:0000256" key="7">
    <source>
        <dbReference type="SAM" id="MobiDB-lite"/>
    </source>
</evidence>
<dbReference type="CDD" id="cd20270">
    <property type="entry name" value="Complex1_LYR_SDHAF3_LYRM10"/>
    <property type="match status" value="1"/>
</dbReference>
<dbReference type="GO" id="GO:0006105">
    <property type="term" value="P:succinate metabolic process"/>
    <property type="evidence" value="ECO:0007669"/>
    <property type="project" value="TreeGrafter"/>
</dbReference>
<dbReference type="AlphaFoldDB" id="A0AAD5TAI5"/>
<dbReference type="Pfam" id="PF13233">
    <property type="entry name" value="Complex1_LYR_2"/>
    <property type="match status" value="1"/>
</dbReference>
<evidence type="ECO:0000256" key="5">
    <source>
        <dbReference type="ARBA" id="ARBA00023186"/>
    </source>
</evidence>
<organism evidence="8 9">
    <name type="scientific">Physocladia obscura</name>
    <dbReference type="NCBI Taxonomy" id="109957"/>
    <lineage>
        <taxon>Eukaryota</taxon>
        <taxon>Fungi</taxon>
        <taxon>Fungi incertae sedis</taxon>
        <taxon>Chytridiomycota</taxon>
        <taxon>Chytridiomycota incertae sedis</taxon>
        <taxon>Chytridiomycetes</taxon>
        <taxon>Chytridiales</taxon>
        <taxon>Chytriomycetaceae</taxon>
        <taxon>Physocladia</taxon>
    </lineage>
</organism>
<dbReference type="GO" id="GO:0005758">
    <property type="term" value="C:mitochondrial intermembrane space"/>
    <property type="evidence" value="ECO:0007669"/>
    <property type="project" value="TreeGrafter"/>
</dbReference>
<dbReference type="PANTHER" id="PTHR13137:SF6">
    <property type="entry name" value="SUCCINATE DEHYDROGENASE ASSEMBLY FACTOR 3, MITOCHONDRIAL"/>
    <property type="match status" value="1"/>
</dbReference>
<evidence type="ECO:0000256" key="6">
    <source>
        <dbReference type="RuleBase" id="RU368039"/>
    </source>
</evidence>
<evidence type="ECO:0000256" key="3">
    <source>
        <dbReference type="ARBA" id="ARBA00022946"/>
    </source>
</evidence>
<dbReference type="InterPro" id="IPR008381">
    <property type="entry name" value="SDHAF3/Sdh7"/>
</dbReference>
<accession>A0AAD5TAI5</accession>
<keyword evidence="9" id="KW-1185">Reference proteome</keyword>
<keyword evidence="3" id="KW-0809">Transit peptide</keyword>
<dbReference type="EMBL" id="JADGJH010000019">
    <property type="protein sequence ID" value="KAJ3142026.1"/>
    <property type="molecule type" value="Genomic_DNA"/>
</dbReference>
<comment type="subunit">
    <text evidence="6">Interacts with the iron-sulfur protein subunit within the SDH catalytic dimer.</text>
</comment>
<evidence type="ECO:0000256" key="1">
    <source>
        <dbReference type="ARBA" id="ARBA00004305"/>
    </source>
</evidence>
<name>A0AAD5TAI5_9FUNG</name>
<evidence type="ECO:0000256" key="4">
    <source>
        <dbReference type="ARBA" id="ARBA00023128"/>
    </source>
</evidence>
<gene>
    <name evidence="8" type="ORF">HK100_003544</name>
</gene>
<comment type="function">
    <text evidence="6">Plays an essential role in the assembly of succinate dehydrogenase (SDH), an enzyme complex (also referred to as respiratory complex II) that is a component of both the tricarboxylic acid (TCA) cycle and the mitochondrial electron transport chain, and which couples the oxidation of succinate to fumarate with the reduction of ubiquinone (coenzyme Q) to ubiquinol. Promotes maturation of the iron-sulfur protein subunit of the SDH catalytic dimer, protecting it from the deleterious effects of oxidants. May act together with SDHAF1.</text>
</comment>
<dbReference type="GO" id="GO:0034553">
    <property type="term" value="P:mitochondrial respiratory chain complex II assembly"/>
    <property type="evidence" value="ECO:0007669"/>
    <property type="project" value="UniProtKB-UniRule"/>
</dbReference>
<sequence length="118" mass="13703">MFTPTHLQLYANIRRLHKRLPPALRFMGNKYVRDEWARHRPLLTNSTGTLSPTDAATRDRFVAEWARYHDTLRIQILQADRWEPTTFGQSITPELLDAMSDQQIGESPPQCQPMPTTN</sequence>
<comment type="caution">
    <text evidence="8">The sequence shown here is derived from an EMBL/GenBank/DDBJ whole genome shotgun (WGS) entry which is preliminary data.</text>
</comment>
<dbReference type="PANTHER" id="PTHR13137">
    <property type="entry name" value="DC11 ACN9 HOMOLOG"/>
    <property type="match status" value="1"/>
</dbReference>
<comment type="similarity">
    <text evidence="2 6">Belongs to the complex I LYR family. SDHAF3 subfamily.</text>
</comment>
<keyword evidence="5 6" id="KW-0143">Chaperone</keyword>
<proteinExistence type="inferred from homology"/>
<keyword evidence="4 6" id="KW-0496">Mitochondrion</keyword>
<comment type="subcellular location">
    <subcellularLocation>
        <location evidence="1 6">Mitochondrion matrix</location>
    </subcellularLocation>
</comment>